<dbReference type="EMBL" id="JAAIKT010000057">
    <property type="protein sequence ID" value="NEW75364.1"/>
    <property type="molecule type" value="Genomic_DNA"/>
</dbReference>
<keyword evidence="3" id="KW-1185">Reference proteome</keyword>
<dbReference type="AlphaFoldDB" id="A0A6G4ARF8"/>
<dbReference type="RefSeq" id="WP_164433672.1">
    <property type="nucleotide sequence ID" value="NZ_JAAIKT010000057.1"/>
</dbReference>
<gene>
    <name evidence="2" type="ORF">G4H13_34660</name>
</gene>
<evidence type="ECO:0000313" key="2">
    <source>
        <dbReference type="EMBL" id="NEW75364.1"/>
    </source>
</evidence>
<evidence type="ECO:0008006" key="4">
    <source>
        <dbReference type="Google" id="ProtNLM"/>
    </source>
</evidence>
<protein>
    <recommendedName>
        <fullName evidence="4">Secreted protein</fullName>
    </recommendedName>
</protein>
<name>A0A6G4ARF8_9ACTN</name>
<comment type="caution">
    <text evidence="2">The sequence shown here is derived from an EMBL/GenBank/DDBJ whole genome shotgun (WGS) entry which is preliminary data.</text>
</comment>
<evidence type="ECO:0000313" key="3">
    <source>
        <dbReference type="Proteomes" id="UP000476310"/>
    </source>
</evidence>
<keyword evidence="1" id="KW-1133">Transmembrane helix</keyword>
<reference evidence="2" key="1">
    <citation type="submission" date="2020-02" db="EMBL/GenBank/DDBJ databases">
        <title>A new Streptomyces sp. for controlling soil-borne diseases.</title>
        <authorList>
            <person name="Li X."/>
            <person name="Tian Y."/>
            <person name="Gao K."/>
        </authorList>
    </citation>
    <scope>NUCLEOTIDE SEQUENCE [LARGE SCALE GENOMIC DNA]</scope>
    <source>
        <strain evidence="2">0250</strain>
    </source>
</reference>
<sequence length="235" mass="25773">MSSVLANILIGLITSLISGLSVWLWQRAKYVRAGRRQAAFFGISPGQSGLIILTHHHSSPWVTSHYDVYALLEAAALVDQVRGEIAVEAASEFRGSNGNRTELCIGGPDANERSAGHLAYHLPGIRFLPFSSGPDALGIVVGDREFLWVRGEREYAVVAKFTLPGARSPVFLICGQTGNTNHAAVHFLRHHYQELMKTLPSIDRFCLIVRVSLPNVYGHELVELERDVTAEAFAS</sequence>
<feature type="transmembrane region" description="Helical" evidence="1">
    <location>
        <begin position="6"/>
        <end position="25"/>
    </location>
</feature>
<accession>A0A6G4ARF8</accession>
<proteinExistence type="predicted"/>
<keyword evidence="1" id="KW-0472">Membrane</keyword>
<evidence type="ECO:0000256" key="1">
    <source>
        <dbReference type="SAM" id="Phobius"/>
    </source>
</evidence>
<dbReference type="Proteomes" id="UP000476310">
    <property type="component" value="Unassembled WGS sequence"/>
</dbReference>
<organism evidence="2 3">
    <name type="scientific">Streptomyces rhizosphaericus</name>
    <dbReference type="NCBI Taxonomy" id="114699"/>
    <lineage>
        <taxon>Bacteria</taxon>
        <taxon>Bacillati</taxon>
        <taxon>Actinomycetota</taxon>
        <taxon>Actinomycetes</taxon>
        <taxon>Kitasatosporales</taxon>
        <taxon>Streptomycetaceae</taxon>
        <taxon>Streptomyces</taxon>
        <taxon>Streptomyces violaceusniger group</taxon>
    </lineage>
</organism>
<keyword evidence="1" id="KW-0812">Transmembrane</keyword>